<reference evidence="2 3" key="1">
    <citation type="submission" date="2017-08" db="EMBL/GenBank/DDBJ databases">
        <title>The complete genome sequence of Maribacter sp. B1, isolated from deep-sea sediment.</title>
        <authorList>
            <person name="Wu Y.-H."/>
            <person name="Cheng H."/>
            <person name="Xu X.-W."/>
        </authorList>
    </citation>
    <scope>NUCLEOTIDE SEQUENCE [LARGE SCALE GENOMIC DNA]</scope>
    <source>
        <strain evidence="2 3">B1</strain>
    </source>
</reference>
<keyword evidence="3" id="KW-1185">Reference proteome</keyword>
<proteinExistence type="predicted"/>
<evidence type="ECO:0000259" key="1">
    <source>
        <dbReference type="Pfam" id="PF10543"/>
    </source>
</evidence>
<name>A0A223VBH5_9FLAO</name>
<dbReference type="Pfam" id="PF10543">
    <property type="entry name" value="ORF6N"/>
    <property type="match status" value="1"/>
</dbReference>
<dbReference type="InterPro" id="IPR018873">
    <property type="entry name" value="KilA-N_DNA-bd_domain"/>
</dbReference>
<evidence type="ECO:0000313" key="2">
    <source>
        <dbReference type="EMBL" id="ASV32358.1"/>
    </source>
</evidence>
<dbReference type="Proteomes" id="UP000215244">
    <property type="component" value="Chromosome"/>
</dbReference>
<sequence>MTQILPENIAETIQYFRGHKVILDFHLAKLYEVENRSLKQQVKRNLDRFPKDFMFELEPSEIDDLVSRNVIQNKRVLGGAAPMAFTEQGVAMISSVLRSQKALDVNIAIMRTFVQLRRLLESNKELEKQILSMERKYDQQFKVVFDAIKDLIVQERKPRKSIGYKATNV</sequence>
<accession>A0A223VBH5</accession>
<feature type="domain" description="KilA-N DNA-binding" evidence="1">
    <location>
        <begin position="13"/>
        <end position="96"/>
    </location>
</feature>
<dbReference type="RefSeq" id="WP_094998914.1">
    <property type="nucleotide sequence ID" value="NZ_BMJL01000011.1"/>
</dbReference>
<dbReference type="EMBL" id="CP022957">
    <property type="protein sequence ID" value="ASV32358.1"/>
    <property type="molecule type" value="Genomic_DNA"/>
</dbReference>
<organism evidence="2 3">
    <name type="scientific">Maribacter cobaltidurans</name>
    <dbReference type="NCBI Taxonomy" id="1178778"/>
    <lineage>
        <taxon>Bacteria</taxon>
        <taxon>Pseudomonadati</taxon>
        <taxon>Bacteroidota</taxon>
        <taxon>Flavobacteriia</taxon>
        <taxon>Flavobacteriales</taxon>
        <taxon>Flavobacteriaceae</taxon>
        <taxon>Maribacter</taxon>
    </lineage>
</organism>
<dbReference type="KEGG" id="marb:CJ263_20175"/>
<dbReference type="AlphaFoldDB" id="A0A223VBH5"/>
<evidence type="ECO:0000313" key="3">
    <source>
        <dbReference type="Proteomes" id="UP000215244"/>
    </source>
</evidence>
<gene>
    <name evidence="2" type="ORF">CJ263_20175</name>
</gene>
<dbReference type="OrthoDB" id="9816206at2"/>
<protein>
    <recommendedName>
        <fullName evidence="1">KilA-N DNA-binding domain-containing protein</fullName>
    </recommendedName>
</protein>